<reference evidence="1" key="1">
    <citation type="submission" date="2022-11" db="EMBL/GenBank/DDBJ databases">
        <authorList>
            <person name="Mo P."/>
        </authorList>
    </citation>
    <scope>NUCLEOTIDE SEQUENCE</scope>
    <source>
        <strain evidence="1">HUAS 11-8</strain>
    </source>
</reference>
<gene>
    <name evidence="1" type="ORF">ORV05_31960</name>
</gene>
<dbReference type="EMBL" id="CP113836">
    <property type="protein sequence ID" value="WAL65455.1"/>
    <property type="molecule type" value="Genomic_DNA"/>
</dbReference>
<evidence type="ECO:0000313" key="1">
    <source>
        <dbReference type="EMBL" id="WAL65455.1"/>
    </source>
</evidence>
<keyword evidence="2" id="KW-1185">Reference proteome</keyword>
<organism evidence="1 2">
    <name type="scientific">Amycolatopsis cynarae</name>
    <dbReference type="NCBI Taxonomy" id="2995223"/>
    <lineage>
        <taxon>Bacteria</taxon>
        <taxon>Bacillati</taxon>
        <taxon>Actinomycetota</taxon>
        <taxon>Actinomycetes</taxon>
        <taxon>Pseudonocardiales</taxon>
        <taxon>Pseudonocardiaceae</taxon>
        <taxon>Amycolatopsis</taxon>
    </lineage>
</organism>
<protein>
    <submittedName>
        <fullName evidence="1">Uncharacterized protein</fullName>
    </submittedName>
</protein>
<evidence type="ECO:0000313" key="2">
    <source>
        <dbReference type="Proteomes" id="UP001163203"/>
    </source>
</evidence>
<sequence length="48" mass="4968">MITIILTWIGALLGIAVLLAMAVGAFALDFNDVLASRRQKAPEGTAGP</sequence>
<dbReference type="RefSeq" id="WP_186382286.1">
    <property type="nucleotide sequence ID" value="NZ_CP113836.1"/>
</dbReference>
<dbReference type="Proteomes" id="UP001163203">
    <property type="component" value="Chromosome"/>
</dbReference>
<proteinExistence type="predicted"/>
<name>A0ABY7AZK1_9PSEU</name>
<accession>A0ABY7AZK1</accession>